<feature type="domain" description="Haem-binding" evidence="2">
    <location>
        <begin position="27"/>
        <end position="158"/>
    </location>
</feature>
<comment type="caution">
    <text evidence="3">The sequence shown here is derived from an EMBL/GenBank/DDBJ whole genome shotgun (WGS) entry which is preliminary data.</text>
</comment>
<sequence length="159" mass="17768">MKPKTSSSRPLGIALLIIGLIACAGISAFGLLIQLVPYGRNHTNPPVLSEPNWDSPQTRELARRACFDCHSNQTVWPWYSNIAPMSWLVQKDVDEGREKLNFSEWGKGGGERERETDEIGEVIREGRMPPSSYLLLHPDARLSQAEKDALIQGLESSLR</sequence>
<name>A0A3D1JG43_9CHLR</name>
<dbReference type="PROSITE" id="PS51257">
    <property type="entry name" value="PROKAR_LIPOPROTEIN"/>
    <property type="match status" value="1"/>
</dbReference>
<dbReference type="EMBL" id="DPBP01000007">
    <property type="protein sequence ID" value="HCE16576.1"/>
    <property type="molecule type" value="Genomic_DNA"/>
</dbReference>
<evidence type="ECO:0000256" key="1">
    <source>
        <dbReference type="SAM" id="Phobius"/>
    </source>
</evidence>
<dbReference type="AlphaFoldDB" id="A0A3D1JG43"/>
<protein>
    <submittedName>
        <fullName evidence="3">Cytochrome C</fullName>
    </submittedName>
</protein>
<dbReference type="InterPro" id="IPR025992">
    <property type="entry name" value="Haem-bd"/>
</dbReference>
<evidence type="ECO:0000313" key="3">
    <source>
        <dbReference type="EMBL" id="HCE16576.1"/>
    </source>
</evidence>
<keyword evidence="1" id="KW-0812">Transmembrane</keyword>
<evidence type="ECO:0000259" key="2">
    <source>
        <dbReference type="SMART" id="SM01235"/>
    </source>
</evidence>
<keyword evidence="1" id="KW-0472">Membrane</keyword>
<dbReference type="Proteomes" id="UP000264141">
    <property type="component" value="Unassembled WGS sequence"/>
</dbReference>
<dbReference type="STRING" id="229919.GCA_001050195_02025"/>
<feature type="transmembrane region" description="Helical" evidence="1">
    <location>
        <begin position="12"/>
        <end position="36"/>
    </location>
</feature>
<organism evidence="3 4">
    <name type="scientific">Anaerolinea thermolimosa</name>
    <dbReference type="NCBI Taxonomy" id="229919"/>
    <lineage>
        <taxon>Bacteria</taxon>
        <taxon>Bacillati</taxon>
        <taxon>Chloroflexota</taxon>
        <taxon>Anaerolineae</taxon>
        <taxon>Anaerolineales</taxon>
        <taxon>Anaerolineaceae</taxon>
        <taxon>Anaerolinea</taxon>
    </lineage>
</organism>
<evidence type="ECO:0000313" key="4">
    <source>
        <dbReference type="Proteomes" id="UP000264141"/>
    </source>
</evidence>
<keyword evidence="1" id="KW-1133">Transmembrane helix</keyword>
<reference evidence="3 4" key="1">
    <citation type="journal article" date="2018" name="Nat. Biotechnol.">
        <title>A standardized bacterial taxonomy based on genome phylogeny substantially revises the tree of life.</title>
        <authorList>
            <person name="Parks D.H."/>
            <person name="Chuvochina M."/>
            <person name="Waite D.W."/>
            <person name="Rinke C."/>
            <person name="Skarshewski A."/>
            <person name="Chaumeil P.A."/>
            <person name="Hugenholtz P."/>
        </authorList>
    </citation>
    <scope>NUCLEOTIDE SEQUENCE [LARGE SCALE GENOMIC DNA]</scope>
    <source>
        <strain evidence="3">UBA8781</strain>
    </source>
</reference>
<dbReference type="SMART" id="SM01235">
    <property type="entry name" value="Haem_bd"/>
    <property type="match status" value="1"/>
</dbReference>
<dbReference type="Pfam" id="PF14376">
    <property type="entry name" value="Haem_bd"/>
    <property type="match status" value="1"/>
</dbReference>
<proteinExistence type="predicted"/>
<gene>
    <name evidence="3" type="ORF">DEQ80_01825</name>
</gene>
<dbReference type="RefSeq" id="WP_084001346.1">
    <property type="nucleotide sequence ID" value="NZ_DF967965.1"/>
</dbReference>
<dbReference type="OrthoDB" id="196738at2"/>
<accession>A0A3D1JG43</accession>